<comment type="similarity">
    <text evidence="7">Belongs to the ubiquitin-conjugating enzyme family.</text>
</comment>
<evidence type="ECO:0000259" key="9">
    <source>
        <dbReference type="PROSITE" id="PS50127"/>
    </source>
</evidence>
<evidence type="ECO:0000256" key="6">
    <source>
        <dbReference type="PROSITE-ProRule" id="PRU10133"/>
    </source>
</evidence>
<keyword evidence="1" id="KW-0808">Transferase</keyword>
<evidence type="ECO:0000256" key="4">
    <source>
        <dbReference type="ARBA" id="ARBA00022840"/>
    </source>
</evidence>
<feature type="active site" description="Glycyl thioester intermediate" evidence="6">
    <location>
        <position position="92"/>
    </location>
</feature>
<dbReference type="GO" id="GO:0005524">
    <property type="term" value="F:ATP binding"/>
    <property type="evidence" value="ECO:0007669"/>
    <property type="project" value="UniProtKB-UniRule"/>
</dbReference>
<evidence type="ECO:0000256" key="5">
    <source>
        <dbReference type="ARBA" id="ARBA00043952"/>
    </source>
</evidence>
<dbReference type="VEuPathDB" id="FungiDB:BON22_1122"/>
<dbReference type="SUPFAM" id="SSF54495">
    <property type="entry name" value="UBC-like"/>
    <property type="match status" value="1"/>
</dbReference>
<feature type="domain" description="UBC core" evidence="9">
    <location>
        <begin position="5"/>
        <end position="166"/>
    </location>
</feature>
<organism evidence="10">
    <name type="scientific">Cyberlindnera fabianii</name>
    <name type="common">Yeast</name>
    <name type="synonym">Hansenula fabianii</name>
    <dbReference type="NCBI Taxonomy" id="36022"/>
    <lineage>
        <taxon>Eukaryota</taxon>
        <taxon>Fungi</taxon>
        <taxon>Dikarya</taxon>
        <taxon>Ascomycota</taxon>
        <taxon>Saccharomycotina</taxon>
        <taxon>Saccharomycetes</taxon>
        <taxon>Phaffomycetales</taxon>
        <taxon>Phaffomycetaceae</taxon>
        <taxon>Cyberlindnera</taxon>
    </lineage>
</organism>
<protein>
    <submittedName>
        <fullName evidence="10">CYFA0S18e01354g1_1</fullName>
    </submittedName>
</protein>
<gene>
    <name evidence="10" type="ORF">CYFA0S_18e01354g</name>
</gene>
<dbReference type="CDD" id="cd23811">
    <property type="entry name" value="UBCc_ScCDC34-like"/>
    <property type="match status" value="1"/>
</dbReference>
<dbReference type="SMART" id="SM00212">
    <property type="entry name" value="UBCc"/>
    <property type="match status" value="1"/>
</dbReference>
<keyword evidence="2 7" id="KW-0547">Nucleotide-binding</keyword>
<dbReference type="FunFam" id="3.10.110.10:FF:000063">
    <property type="entry name" value="CDC34p Ubiquitin-conjugating enzyme (E2)"/>
    <property type="match status" value="1"/>
</dbReference>
<evidence type="ECO:0000256" key="2">
    <source>
        <dbReference type="ARBA" id="ARBA00022741"/>
    </source>
</evidence>
<dbReference type="PANTHER" id="PTHR24067">
    <property type="entry name" value="UBIQUITIN-CONJUGATING ENZYME E2"/>
    <property type="match status" value="1"/>
</dbReference>
<dbReference type="InterPro" id="IPR023313">
    <property type="entry name" value="UBQ-conjugating_AS"/>
</dbReference>
<dbReference type="PhylomeDB" id="A0A061B7Q0"/>
<feature type="compositionally biased region" description="Basic and acidic residues" evidence="8">
    <location>
        <begin position="158"/>
        <end position="169"/>
    </location>
</feature>
<sequence>MSSSSAASLLLRQYRDLTDPEKGLRAFHIELEGDNIFTWNIGIAVLNKDSAYYGGYFRSQMKFPQDFPFSPPKFQFTPAIYHPNIYRDGKLCISILHQPGDPTSDEPESETWSPAQSVESVLISILSLLEDPNPSSPANVDASLDYRKNPDTYKKKIAEEVERSKRDIPEDFIMPTDENEAYATKTTIKDDDVMDDNFWYDSEEEEDDEEDDEDDDESYDDDSIMDDAGVGEDEEEEEEEEEVLDSDAEK</sequence>
<proteinExistence type="inferred from homology"/>
<name>A0A061B7Q0_CYBFA</name>
<comment type="pathway">
    <text evidence="5">Protein modification.</text>
</comment>
<keyword evidence="4 7" id="KW-0067">ATP-binding</keyword>
<keyword evidence="3 7" id="KW-0833">Ubl conjugation pathway</keyword>
<evidence type="ECO:0000256" key="1">
    <source>
        <dbReference type="ARBA" id="ARBA00022679"/>
    </source>
</evidence>
<dbReference type="InterPro" id="IPR000608">
    <property type="entry name" value="UBC"/>
</dbReference>
<dbReference type="GO" id="GO:0016740">
    <property type="term" value="F:transferase activity"/>
    <property type="evidence" value="ECO:0007669"/>
    <property type="project" value="UniProtKB-KW"/>
</dbReference>
<feature type="region of interest" description="Disordered" evidence="8">
    <location>
        <begin position="158"/>
        <end position="250"/>
    </location>
</feature>
<evidence type="ECO:0000256" key="3">
    <source>
        <dbReference type="ARBA" id="ARBA00022786"/>
    </source>
</evidence>
<dbReference type="AlphaFoldDB" id="A0A061B7Q0"/>
<evidence type="ECO:0000313" key="10">
    <source>
        <dbReference type="EMBL" id="CDR45415.1"/>
    </source>
</evidence>
<dbReference type="InterPro" id="IPR016135">
    <property type="entry name" value="UBQ-conjugating_enzyme/RWD"/>
</dbReference>
<feature type="compositionally biased region" description="Acidic residues" evidence="8">
    <location>
        <begin position="201"/>
        <end position="250"/>
    </location>
</feature>
<accession>A0A061B7Q0</accession>
<dbReference type="Gene3D" id="3.10.110.10">
    <property type="entry name" value="Ubiquitin Conjugating Enzyme"/>
    <property type="match status" value="1"/>
</dbReference>
<dbReference type="PROSITE" id="PS50127">
    <property type="entry name" value="UBC_2"/>
    <property type="match status" value="1"/>
</dbReference>
<dbReference type="PROSITE" id="PS00183">
    <property type="entry name" value="UBC_1"/>
    <property type="match status" value="1"/>
</dbReference>
<dbReference type="Pfam" id="PF00179">
    <property type="entry name" value="UQ_con"/>
    <property type="match status" value="1"/>
</dbReference>
<evidence type="ECO:0000256" key="8">
    <source>
        <dbReference type="SAM" id="MobiDB-lite"/>
    </source>
</evidence>
<reference evidence="10" key="1">
    <citation type="journal article" date="2014" name="Genome Announc.">
        <title>Genome sequence of the yeast Cyberlindnera fabianii (Hansenula fabianii).</title>
        <authorList>
            <person name="Freel K.C."/>
            <person name="Sarilar V."/>
            <person name="Neuveglise C."/>
            <person name="Devillers H."/>
            <person name="Friedrich A."/>
            <person name="Schacherer J."/>
        </authorList>
    </citation>
    <scope>NUCLEOTIDE SEQUENCE</scope>
    <source>
        <strain evidence="10">YJS4271</strain>
    </source>
</reference>
<dbReference type="EMBL" id="LK052903">
    <property type="protein sequence ID" value="CDR45415.1"/>
    <property type="molecule type" value="Genomic_DNA"/>
</dbReference>
<dbReference type="InterPro" id="IPR050113">
    <property type="entry name" value="Ub_conjugating_enzyme"/>
</dbReference>
<evidence type="ECO:0000256" key="7">
    <source>
        <dbReference type="RuleBase" id="RU362109"/>
    </source>
</evidence>
<dbReference type="OrthoDB" id="19692at2759"/>